<dbReference type="SUPFAM" id="SSF109604">
    <property type="entry name" value="HD-domain/PDEase-like"/>
    <property type="match status" value="1"/>
</dbReference>
<name>A0A645ITK6_9ZZZZ</name>
<dbReference type="PANTHER" id="PTHR43155">
    <property type="entry name" value="CYCLIC DI-GMP PHOSPHODIESTERASE PA4108-RELATED"/>
    <property type="match status" value="1"/>
</dbReference>
<comment type="caution">
    <text evidence="2">The sequence shown here is derived from an EMBL/GenBank/DDBJ whole genome shotgun (WGS) entry which is preliminary data.</text>
</comment>
<dbReference type="Gene3D" id="1.10.3210.10">
    <property type="entry name" value="Hypothetical protein af1432"/>
    <property type="match status" value="1"/>
</dbReference>
<dbReference type="InterPro" id="IPR037522">
    <property type="entry name" value="HD_GYP_dom"/>
</dbReference>
<gene>
    <name evidence="2" type="ORF">SDC9_202432</name>
</gene>
<dbReference type="EMBL" id="VSSQ01123304">
    <property type="protein sequence ID" value="MPN54755.1"/>
    <property type="molecule type" value="Genomic_DNA"/>
</dbReference>
<dbReference type="PANTHER" id="PTHR43155:SF2">
    <property type="entry name" value="CYCLIC DI-GMP PHOSPHODIESTERASE PA4108"/>
    <property type="match status" value="1"/>
</dbReference>
<protein>
    <recommendedName>
        <fullName evidence="1">HD-GYP domain-containing protein</fullName>
    </recommendedName>
</protein>
<evidence type="ECO:0000313" key="2">
    <source>
        <dbReference type="EMBL" id="MPN54755.1"/>
    </source>
</evidence>
<reference evidence="2" key="1">
    <citation type="submission" date="2019-08" db="EMBL/GenBank/DDBJ databases">
        <authorList>
            <person name="Kucharzyk K."/>
            <person name="Murdoch R.W."/>
            <person name="Higgins S."/>
            <person name="Loffler F."/>
        </authorList>
    </citation>
    <scope>NUCLEOTIDE SEQUENCE</scope>
</reference>
<dbReference type="InterPro" id="IPR003607">
    <property type="entry name" value="HD/PDEase_dom"/>
</dbReference>
<sequence length="128" mass="14567">MHHEREDGSGYPNGLKSEEIDLTAKIIAVADMFDTLTSVRVDHKAVSPFEAFEIIEAEGYKGHNMAVIMKFLENAPNYYVGERFFLNTGETGEIVFINPSKVYRPLIKVGDRYIDLSYDRSIKIESMI</sequence>
<accession>A0A645ITK6</accession>
<evidence type="ECO:0000259" key="1">
    <source>
        <dbReference type="PROSITE" id="PS51832"/>
    </source>
</evidence>
<organism evidence="2">
    <name type="scientific">bioreactor metagenome</name>
    <dbReference type="NCBI Taxonomy" id="1076179"/>
    <lineage>
        <taxon>unclassified sequences</taxon>
        <taxon>metagenomes</taxon>
        <taxon>ecological metagenomes</taxon>
    </lineage>
</organism>
<feature type="domain" description="HD-GYP" evidence="1">
    <location>
        <begin position="1"/>
        <end position="87"/>
    </location>
</feature>
<dbReference type="AlphaFoldDB" id="A0A645ITK6"/>
<dbReference type="Pfam" id="PF13487">
    <property type="entry name" value="HD_5"/>
    <property type="match status" value="1"/>
</dbReference>
<dbReference type="CDD" id="cd00077">
    <property type="entry name" value="HDc"/>
    <property type="match status" value="1"/>
</dbReference>
<dbReference type="PROSITE" id="PS51832">
    <property type="entry name" value="HD_GYP"/>
    <property type="match status" value="1"/>
</dbReference>
<proteinExistence type="predicted"/>